<dbReference type="EMBL" id="JACTAM010000019">
    <property type="protein sequence ID" value="KAI2653204.1"/>
    <property type="molecule type" value="Genomic_DNA"/>
</dbReference>
<keyword evidence="2" id="KW-0808">Transferase</keyword>
<keyword evidence="3" id="KW-1185">Reference proteome</keyword>
<name>A0ABQ8LS66_LABRO</name>
<accession>A0ABQ8LS66</accession>
<dbReference type="GO" id="GO:0016301">
    <property type="term" value="F:kinase activity"/>
    <property type="evidence" value="ECO:0007669"/>
    <property type="project" value="UniProtKB-KW"/>
</dbReference>
<proteinExistence type="predicted"/>
<protein>
    <submittedName>
        <fullName evidence="2">Focal adhesion kinase 1</fullName>
    </submittedName>
</protein>
<evidence type="ECO:0000313" key="3">
    <source>
        <dbReference type="Proteomes" id="UP000830375"/>
    </source>
</evidence>
<dbReference type="InterPro" id="IPR041390">
    <property type="entry name" value="FADK_N"/>
</dbReference>
<dbReference type="InterPro" id="IPR029071">
    <property type="entry name" value="Ubiquitin-like_domsf"/>
</dbReference>
<dbReference type="Pfam" id="PF18038">
    <property type="entry name" value="FERM_N_2"/>
    <property type="match status" value="1"/>
</dbReference>
<feature type="domain" description="Focal adhesion kinase N-terminal" evidence="1">
    <location>
        <begin position="269"/>
        <end position="326"/>
    </location>
</feature>
<dbReference type="Proteomes" id="UP000830375">
    <property type="component" value="Unassembled WGS sequence"/>
</dbReference>
<comment type="caution">
    <text evidence="2">The sequence shown here is derived from an EMBL/GenBank/DDBJ whole genome shotgun (WGS) entry which is preliminary data.</text>
</comment>
<reference evidence="2 3" key="1">
    <citation type="submission" date="2022-01" db="EMBL/GenBank/DDBJ databases">
        <title>A high-quality chromosome-level genome assembly of rohu carp, Labeo rohita.</title>
        <authorList>
            <person name="Arick M.A. II"/>
            <person name="Hsu C.-Y."/>
            <person name="Magbanua Z."/>
            <person name="Pechanova O."/>
            <person name="Grover C."/>
            <person name="Miller E."/>
            <person name="Thrash A."/>
            <person name="Ezzel L."/>
            <person name="Alam S."/>
            <person name="Benzie J."/>
            <person name="Hamilton M."/>
            <person name="Karsi A."/>
            <person name="Lawrence M.L."/>
            <person name="Peterson D.G."/>
        </authorList>
    </citation>
    <scope>NUCLEOTIDE SEQUENCE [LARGE SCALE GENOMIC DNA]</scope>
    <source>
        <strain evidence="3">BAU-BD-2019</strain>
        <tissue evidence="2">Blood</tissue>
    </source>
</reference>
<organism evidence="2 3">
    <name type="scientific">Labeo rohita</name>
    <name type="common">Indian major carp</name>
    <name type="synonym">Cyprinus rohita</name>
    <dbReference type="NCBI Taxonomy" id="84645"/>
    <lineage>
        <taxon>Eukaryota</taxon>
        <taxon>Metazoa</taxon>
        <taxon>Chordata</taxon>
        <taxon>Craniata</taxon>
        <taxon>Vertebrata</taxon>
        <taxon>Euteleostomi</taxon>
        <taxon>Actinopterygii</taxon>
        <taxon>Neopterygii</taxon>
        <taxon>Teleostei</taxon>
        <taxon>Ostariophysi</taxon>
        <taxon>Cypriniformes</taxon>
        <taxon>Cyprinidae</taxon>
        <taxon>Labeoninae</taxon>
        <taxon>Labeonini</taxon>
        <taxon>Labeo</taxon>
    </lineage>
</organism>
<dbReference type="Gene3D" id="3.10.20.90">
    <property type="entry name" value="Phosphatidylinositol 3-kinase Catalytic Subunit, Chain A, domain 1"/>
    <property type="match status" value="1"/>
</dbReference>
<gene>
    <name evidence="2" type="ORF">H4Q32_006599</name>
</gene>
<dbReference type="SUPFAM" id="SSF54236">
    <property type="entry name" value="Ubiquitin-like"/>
    <property type="match status" value="1"/>
</dbReference>
<sequence length="326" mass="36712">MTGVMRPYCMSEEEARPCVCVCVGKACRVRYSRVVTGTDVCRGFLYAARLSSCFSTEMDVCRTTLPYRADKRTSGIAGMPLIGMCHDPPLRRLRTAQISVLPSIHLSCVCYGEYDRHLAHTKGMATAYLEPNPNHTLGGGAKARLSAGTERAPGAPDRVLKIFHHFENNKDVDVWLRSKSNTPEAQKLLVWFNGSRKPLAALPRVRNPISEGHGGAMATTQLPFQVGSITLSNHRITAAGFLRFYKSVYIVVCRTLWYFYERELCVLCLQGIIQKIVDIHKVKHVACFGLRLTHVPSGDIHWLHPDMGVSHVREKYEQNRPQDEWR</sequence>
<evidence type="ECO:0000259" key="1">
    <source>
        <dbReference type="Pfam" id="PF18038"/>
    </source>
</evidence>
<evidence type="ECO:0000313" key="2">
    <source>
        <dbReference type="EMBL" id="KAI2653204.1"/>
    </source>
</evidence>
<keyword evidence="2" id="KW-0418">Kinase</keyword>